<reference evidence="3" key="2">
    <citation type="submission" date="2021-03" db="UniProtKB">
        <authorList>
            <consortium name="EnsemblPlants"/>
        </authorList>
    </citation>
    <scope>IDENTIFICATION</scope>
</reference>
<dbReference type="GO" id="GO:0016567">
    <property type="term" value="P:protein ubiquitination"/>
    <property type="evidence" value="ECO:0007669"/>
    <property type="project" value="InterPro"/>
</dbReference>
<feature type="transmembrane region" description="Helical" evidence="2">
    <location>
        <begin position="164"/>
        <end position="185"/>
    </location>
</feature>
<dbReference type="PANTHER" id="PTHR47358:SF2">
    <property type="entry name" value="E3 UBIQUITIN-PROTEIN LIGASE HOS1"/>
    <property type="match status" value="1"/>
</dbReference>
<feature type="compositionally biased region" description="Polar residues" evidence="1">
    <location>
        <begin position="15"/>
        <end position="32"/>
    </location>
</feature>
<evidence type="ECO:0008006" key="5">
    <source>
        <dbReference type="Google" id="ProtNLM"/>
    </source>
</evidence>
<keyword evidence="2" id="KW-1133">Transmembrane helix</keyword>
<keyword evidence="2" id="KW-0812">Transmembrane</keyword>
<dbReference type="GO" id="GO:0004842">
    <property type="term" value="F:ubiquitin-protein transferase activity"/>
    <property type="evidence" value="ECO:0007669"/>
    <property type="project" value="InterPro"/>
</dbReference>
<keyword evidence="4" id="KW-1185">Reference proteome</keyword>
<proteinExistence type="predicted"/>
<dbReference type="AlphaFoldDB" id="A0A803RB15"/>
<evidence type="ECO:0000256" key="2">
    <source>
        <dbReference type="SAM" id="Phobius"/>
    </source>
</evidence>
<dbReference type="EnsemblPlants" id="novel_model_725_5bda875f">
    <property type="protein sequence ID" value="cds.novel_model_725_5bda875f"/>
    <property type="gene ID" value="novel_gene_510_5bda875f"/>
</dbReference>
<protein>
    <recommendedName>
        <fullName evidence="5">RING-type domain-containing protein</fullName>
    </recommendedName>
</protein>
<keyword evidence="2" id="KW-0472">Membrane</keyword>
<sequence>MEMRNNGPAEPSSYVGGSTATPSGSHLRQPNYSRQAVQEALEHLASIDLIELCNEAKVERCRATRDLRSCGRCVESALNSCGHASLCTECSQRCDLCPVCRFPIGKEKNGVSLRPRLYYECIDAGLISKRYDDRFQEKEEGEEQITADVLHLYLLFDVALENNLVSLICHCILSWCLILCILLFLI</sequence>
<dbReference type="PANTHER" id="PTHR47358">
    <property type="entry name" value="E3 UBIQUITIN-PROTEIN LIGASE HOS1"/>
    <property type="match status" value="1"/>
</dbReference>
<feature type="region of interest" description="Disordered" evidence="1">
    <location>
        <begin position="1"/>
        <end position="32"/>
    </location>
</feature>
<evidence type="ECO:0000313" key="4">
    <source>
        <dbReference type="Proteomes" id="UP000596661"/>
    </source>
</evidence>
<dbReference type="Gramene" id="novel_model_725_5bda875f">
    <property type="protein sequence ID" value="cds.novel_model_725_5bda875f"/>
    <property type="gene ID" value="novel_gene_510_5bda875f"/>
</dbReference>
<dbReference type="OMA" id="EINMICI"/>
<dbReference type="Proteomes" id="UP000596661">
    <property type="component" value="Chromosome 5"/>
</dbReference>
<evidence type="ECO:0000256" key="1">
    <source>
        <dbReference type="SAM" id="MobiDB-lite"/>
    </source>
</evidence>
<dbReference type="EMBL" id="UZAU01000544">
    <property type="status" value="NOT_ANNOTATED_CDS"/>
    <property type="molecule type" value="Genomic_DNA"/>
</dbReference>
<name>A0A803RB15_CANSA</name>
<reference evidence="3" key="1">
    <citation type="submission" date="2018-11" db="EMBL/GenBank/DDBJ databases">
        <authorList>
            <person name="Grassa J C."/>
        </authorList>
    </citation>
    <scope>NUCLEOTIDE SEQUENCE [LARGE SCALE GENOMIC DNA]</scope>
</reference>
<organism evidence="3 4">
    <name type="scientific">Cannabis sativa</name>
    <name type="common">Hemp</name>
    <name type="synonym">Marijuana</name>
    <dbReference type="NCBI Taxonomy" id="3483"/>
    <lineage>
        <taxon>Eukaryota</taxon>
        <taxon>Viridiplantae</taxon>
        <taxon>Streptophyta</taxon>
        <taxon>Embryophyta</taxon>
        <taxon>Tracheophyta</taxon>
        <taxon>Spermatophyta</taxon>
        <taxon>Magnoliopsida</taxon>
        <taxon>eudicotyledons</taxon>
        <taxon>Gunneridae</taxon>
        <taxon>Pentapetalae</taxon>
        <taxon>rosids</taxon>
        <taxon>fabids</taxon>
        <taxon>Rosales</taxon>
        <taxon>Cannabaceae</taxon>
        <taxon>Cannabis</taxon>
    </lineage>
</organism>
<dbReference type="InterPro" id="IPR044718">
    <property type="entry name" value="HOS1"/>
</dbReference>
<accession>A0A803RB15</accession>
<evidence type="ECO:0000313" key="3">
    <source>
        <dbReference type="EnsemblPlants" id="cds.novel_model_725_5bda875f"/>
    </source>
</evidence>